<keyword evidence="2" id="KW-1185">Reference proteome</keyword>
<dbReference type="EMBL" id="WBVQ01000001">
    <property type="protein sequence ID" value="KAB2817918.1"/>
    <property type="molecule type" value="Genomic_DNA"/>
</dbReference>
<dbReference type="OrthoDB" id="9855380at2"/>
<evidence type="ECO:0000313" key="1">
    <source>
        <dbReference type="EMBL" id="KAB2817918.1"/>
    </source>
</evidence>
<dbReference type="Proteomes" id="UP000484164">
    <property type="component" value="Unassembled WGS sequence"/>
</dbReference>
<protein>
    <recommendedName>
        <fullName evidence="3">DUF3291 domain-containing protein</fullName>
    </recommendedName>
</protein>
<evidence type="ECO:0008006" key="3">
    <source>
        <dbReference type="Google" id="ProtNLM"/>
    </source>
</evidence>
<sequence>MIAYISKNEFRNPMLGFKLNQQKAQLLKIAKRTKGFRGLQTKWSVNGVYFMTLWKSEEQLDAFLARTDVKEIFESRIKQIDVHTYRISAINFIPWREVIAMMSRHSNRLSAVN</sequence>
<accession>A0A6L3ZK36</accession>
<reference evidence="1 2" key="1">
    <citation type="submission" date="2019-10" db="EMBL/GenBank/DDBJ databases">
        <title>Genome sequence of Phaeocystidibacter marisrubri JCM30614 (type strain).</title>
        <authorList>
            <person name="Bowman J.P."/>
        </authorList>
    </citation>
    <scope>NUCLEOTIDE SEQUENCE [LARGE SCALE GENOMIC DNA]</scope>
    <source>
        <strain evidence="1 2">JCM 30614</strain>
    </source>
</reference>
<proteinExistence type="predicted"/>
<dbReference type="AlphaFoldDB" id="A0A6L3ZK36"/>
<name>A0A6L3ZK36_9FLAO</name>
<organism evidence="1 2">
    <name type="scientific">Phaeocystidibacter marisrubri</name>
    <dbReference type="NCBI Taxonomy" id="1577780"/>
    <lineage>
        <taxon>Bacteria</taxon>
        <taxon>Pseudomonadati</taxon>
        <taxon>Bacteroidota</taxon>
        <taxon>Flavobacteriia</taxon>
        <taxon>Flavobacteriales</taxon>
        <taxon>Phaeocystidibacteraceae</taxon>
        <taxon>Phaeocystidibacter</taxon>
    </lineage>
</organism>
<evidence type="ECO:0000313" key="2">
    <source>
        <dbReference type="Proteomes" id="UP000484164"/>
    </source>
</evidence>
<dbReference type="RefSeq" id="WP_151692606.1">
    <property type="nucleotide sequence ID" value="NZ_BMGX01000002.1"/>
</dbReference>
<dbReference type="InterPro" id="IPR011008">
    <property type="entry name" value="Dimeric_a/b-barrel"/>
</dbReference>
<dbReference type="SUPFAM" id="SSF54909">
    <property type="entry name" value="Dimeric alpha+beta barrel"/>
    <property type="match status" value="1"/>
</dbReference>
<comment type="caution">
    <text evidence="1">The sequence shown here is derived from an EMBL/GenBank/DDBJ whole genome shotgun (WGS) entry which is preliminary data.</text>
</comment>
<gene>
    <name evidence="1" type="ORF">F8C82_05805</name>
</gene>